<reference evidence="2" key="1">
    <citation type="submission" date="2018-10" db="EMBL/GenBank/DDBJ databases">
        <authorList>
            <person name="Ashton P.M."/>
            <person name="Dallman T."/>
            <person name="Nair S."/>
            <person name="De Pinna E."/>
            <person name="Peters T."/>
            <person name="Grant K."/>
        </authorList>
    </citation>
    <scope>NUCLEOTIDE SEQUENCE</scope>
    <source>
        <strain evidence="2">304210</strain>
    </source>
</reference>
<accession>A0A5X2BV34</accession>
<dbReference type="EMBL" id="AAHQJP010000090">
    <property type="protein sequence ID" value="EBZ2055833.1"/>
    <property type="molecule type" value="Genomic_DNA"/>
</dbReference>
<feature type="transmembrane region" description="Helical" evidence="1">
    <location>
        <begin position="28"/>
        <end position="49"/>
    </location>
</feature>
<organism evidence="2">
    <name type="scientific">Salmonella enterica subsp. enterica serovar Weltevreden</name>
    <dbReference type="NCBI Taxonomy" id="57743"/>
    <lineage>
        <taxon>Bacteria</taxon>
        <taxon>Pseudomonadati</taxon>
        <taxon>Pseudomonadota</taxon>
        <taxon>Gammaproteobacteria</taxon>
        <taxon>Enterobacterales</taxon>
        <taxon>Enterobacteriaceae</taxon>
        <taxon>Salmonella</taxon>
    </lineage>
</organism>
<evidence type="ECO:0000313" key="2">
    <source>
        <dbReference type="EMBL" id="EBZ2055833.1"/>
    </source>
</evidence>
<feature type="non-terminal residue" evidence="2">
    <location>
        <position position="51"/>
    </location>
</feature>
<protein>
    <submittedName>
        <fullName evidence="2">GGDEF domain-containing protein</fullName>
    </submittedName>
</protein>
<keyword evidence="1" id="KW-0472">Membrane</keyword>
<keyword evidence="1" id="KW-0812">Transmembrane</keyword>
<dbReference type="AlphaFoldDB" id="A0A5X2BV34"/>
<proteinExistence type="predicted"/>
<evidence type="ECO:0000256" key="1">
    <source>
        <dbReference type="SAM" id="Phobius"/>
    </source>
</evidence>
<gene>
    <name evidence="2" type="ORF">D8Q92_25710</name>
</gene>
<name>A0A5X2BV34_SALET</name>
<comment type="caution">
    <text evidence="2">The sequence shown here is derived from an EMBL/GenBank/DDBJ whole genome shotgun (WGS) entry which is preliminary data.</text>
</comment>
<sequence>MGQDSDDRRRTSSAGRVWQDHKDMVRQALRVSIPWFTFVNISFALIILFRH</sequence>
<keyword evidence="1" id="KW-1133">Transmembrane helix</keyword>